<dbReference type="AlphaFoldDB" id="A0A7S3RX32"/>
<feature type="chain" id="PRO_5031387820" evidence="1">
    <location>
        <begin position="18"/>
        <end position="152"/>
    </location>
</feature>
<dbReference type="EMBL" id="HBIQ01024727">
    <property type="protein sequence ID" value="CAE0537568.1"/>
    <property type="molecule type" value="Transcribed_RNA"/>
</dbReference>
<keyword evidence="1" id="KW-0732">Signal</keyword>
<organism evidence="2">
    <name type="scientific">Strombidinopsis acuminata</name>
    <dbReference type="NCBI Taxonomy" id="141414"/>
    <lineage>
        <taxon>Eukaryota</taxon>
        <taxon>Sar</taxon>
        <taxon>Alveolata</taxon>
        <taxon>Ciliophora</taxon>
        <taxon>Intramacronucleata</taxon>
        <taxon>Spirotrichea</taxon>
        <taxon>Choreotrichia</taxon>
        <taxon>Choreotrichida</taxon>
        <taxon>Strombidinopsidae</taxon>
        <taxon>Strombidinopsis</taxon>
    </lineage>
</organism>
<feature type="signal peptide" evidence="1">
    <location>
        <begin position="1"/>
        <end position="17"/>
    </location>
</feature>
<sequence>MSGGRWLLLSLSVSVSALSSIPPADLRAYTFIGSISPRVPASRLALSAPQSLAQRIINGRNQLTCWLRSLSAPPAAAAEEEEMACYVVEGKPSDEIICTSAPREYAWYEGIDPDEMEKVGLGVVVEGHLECREGASHRGMPVWNCNQEDQAV</sequence>
<gene>
    <name evidence="2" type="ORF">SACU0126_LOCUS8113</name>
</gene>
<evidence type="ECO:0000313" key="2">
    <source>
        <dbReference type="EMBL" id="CAE0537568.1"/>
    </source>
</evidence>
<reference evidence="2" key="1">
    <citation type="submission" date="2021-01" db="EMBL/GenBank/DDBJ databases">
        <authorList>
            <person name="Corre E."/>
            <person name="Pelletier E."/>
            <person name="Niang G."/>
            <person name="Scheremetjew M."/>
            <person name="Finn R."/>
            <person name="Kale V."/>
            <person name="Holt S."/>
            <person name="Cochrane G."/>
            <person name="Meng A."/>
            <person name="Brown T."/>
            <person name="Cohen L."/>
        </authorList>
    </citation>
    <scope>NUCLEOTIDE SEQUENCE</scope>
    <source>
        <strain evidence="2">SPMC142</strain>
    </source>
</reference>
<accession>A0A7S3RX32</accession>
<evidence type="ECO:0000256" key="1">
    <source>
        <dbReference type="SAM" id="SignalP"/>
    </source>
</evidence>
<name>A0A7S3RX32_9SPIT</name>
<proteinExistence type="predicted"/>
<protein>
    <submittedName>
        <fullName evidence="2">Uncharacterized protein</fullName>
    </submittedName>
</protein>